<proteinExistence type="predicted"/>
<organism evidence="1 2">
    <name type="scientific">Glonium stellatum</name>
    <dbReference type="NCBI Taxonomy" id="574774"/>
    <lineage>
        <taxon>Eukaryota</taxon>
        <taxon>Fungi</taxon>
        <taxon>Dikarya</taxon>
        <taxon>Ascomycota</taxon>
        <taxon>Pezizomycotina</taxon>
        <taxon>Dothideomycetes</taxon>
        <taxon>Pleosporomycetidae</taxon>
        <taxon>Gloniales</taxon>
        <taxon>Gloniaceae</taxon>
        <taxon>Glonium</taxon>
    </lineage>
</organism>
<keyword evidence="2" id="KW-1185">Reference proteome</keyword>
<sequence length="72" mass="8269">LDFLFILMGSRISKCIAESRVALEGLGEEEEEEKEEEEGDEKGRLTLYGAYHFARRVLPLRDEKRRGQQGSP</sequence>
<feature type="non-terminal residue" evidence="1">
    <location>
        <position position="1"/>
    </location>
</feature>
<reference evidence="1 2" key="1">
    <citation type="journal article" date="2016" name="Nat. Commun.">
        <title>Ectomycorrhizal ecology is imprinted in the genome of the dominant symbiotic fungus Cenococcum geophilum.</title>
        <authorList>
            <consortium name="DOE Joint Genome Institute"/>
            <person name="Peter M."/>
            <person name="Kohler A."/>
            <person name="Ohm R.A."/>
            <person name="Kuo A."/>
            <person name="Krutzmann J."/>
            <person name="Morin E."/>
            <person name="Arend M."/>
            <person name="Barry K.W."/>
            <person name="Binder M."/>
            <person name="Choi C."/>
            <person name="Clum A."/>
            <person name="Copeland A."/>
            <person name="Grisel N."/>
            <person name="Haridas S."/>
            <person name="Kipfer T."/>
            <person name="LaButti K."/>
            <person name="Lindquist E."/>
            <person name="Lipzen A."/>
            <person name="Maire R."/>
            <person name="Meier B."/>
            <person name="Mihaltcheva S."/>
            <person name="Molinier V."/>
            <person name="Murat C."/>
            <person name="Poggeler S."/>
            <person name="Quandt C.A."/>
            <person name="Sperisen C."/>
            <person name="Tritt A."/>
            <person name="Tisserant E."/>
            <person name="Crous P.W."/>
            <person name="Henrissat B."/>
            <person name="Nehls U."/>
            <person name="Egli S."/>
            <person name="Spatafora J.W."/>
            <person name="Grigoriev I.V."/>
            <person name="Martin F.M."/>
        </authorList>
    </citation>
    <scope>NUCLEOTIDE SEQUENCE [LARGE SCALE GENOMIC DNA]</scope>
    <source>
        <strain evidence="1 2">CBS 207.34</strain>
    </source>
</reference>
<accession>A0A8E2F4D4</accession>
<dbReference type="Proteomes" id="UP000250140">
    <property type="component" value="Unassembled WGS sequence"/>
</dbReference>
<dbReference type="AlphaFoldDB" id="A0A8E2F4D4"/>
<dbReference type="EMBL" id="KV749288">
    <property type="protein sequence ID" value="OCL10224.1"/>
    <property type="molecule type" value="Genomic_DNA"/>
</dbReference>
<gene>
    <name evidence="1" type="ORF">AOQ84DRAFT_219873</name>
</gene>
<evidence type="ECO:0000313" key="2">
    <source>
        <dbReference type="Proteomes" id="UP000250140"/>
    </source>
</evidence>
<evidence type="ECO:0000313" key="1">
    <source>
        <dbReference type="EMBL" id="OCL10224.1"/>
    </source>
</evidence>
<protein>
    <submittedName>
        <fullName evidence="1">Uncharacterized protein</fullName>
    </submittedName>
</protein>
<name>A0A8E2F4D4_9PEZI</name>